<dbReference type="EMBL" id="AUWU02000008">
    <property type="protein sequence ID" value="KAH0570035.1"/>
    <property type="molecule type" value="Genomic_DNA"/>
</dbReference>
<proteinExistence type="predicted"/>
<evidence type="ECO:0000313" key="1">
    <source>
        <dbReference type="EMBL" id="EST42566.1"/>
    </source>
</evidence>
<evidence type="ECO:0000313" key="3">
    <source>
        <dbReference type="Proteomes" id="UP000018208"/>
    </source>
</evidence>
<name>V6LFT7_9EUKA</name>
<dbReference type="AlphaFoldDB" id="V6LFT7"/>
<keyword evidence="3" id="KW-1185">Reference proteome</keyword>
<gene>
    <name evidence="1" type="ORF">SS50377_17882</name>
    <name evidence="2" type="ORF">SS50377_28009</name>
</gene>
<dbReference type="VEuPathDB" id="GiardiaDB:SS50377_28009"/>
<dbReference type="EMBL" id="KI546159">
    <property type="protein sequence ID" value="EST42566.1"/>
    <property type="molecule type" value="Genomic_DNA"/>
</dbReference>
<evidence type="ECO:0000313" key="2">
    <source>
        <dbReference type="EMBL" id="KAH0570035.1"/>
    </source>
</evidence>
<dbReference type="Proteomes" id="UP000018208">
    <property type="component" value="Unassembled WGS sequence"/>
</dbReference>
<sequence length="236" mass="26707">MYNKINQSPKASLTPLAARAESSDTSFIILPDFGMPKPLQRPPPRQKQSSREIMRRLNKFQFNTYESLKTDKFSIFPRFPGNTNAEIAKILKNPRAILQLQKSKSHVIITNSLDIPPASPPKVNITGFLKVGEGILRQDGTELIKDEFPSNMSCRDANLMWNGFQIKKPVDHFVSVAIEFCRASNYVYQQRNNDNLDVLKISKFVVQKLSGEIEDNEIKDLLDLVVVALTGLQMAQ</sequence>
<reference evidence="1 2" key="1">
    <citation type="journal article" date="2014" name="PLoS Genet.">
        <title>The Genome of Spironucleus salmonicida Highlights a Fish Pathogen Adapted to Fluctuating Environments.</title>
        <authorList>
            <person name="Xu F."/>
            <person name="Jerlstrom-Hultqvist J."/>
            <person name="Einarsson E."/>
            <person name="Astvaldsson A."/>
            <person name="Svard S.G."/>
            <person name="Andersson J.O."/>
        </authorList>
    </citation>
    <scope>NUCLEOTIDE SEQUENCE</scope>
    <source>
        <strain evidence="2">ATCC 50377</strain>
    </source>
</reference>
<reference evidence="2" key="2">
    <citation type="submission" date="2020-12" db="EMBL/GenBank/DDBJ databases">
        <title>New Spironucleus salmonicida genome in near-complete chromosomes.</title>
        <authorList>
            <person name="Xu F."/>
            <person name="Kurt Z."/>
            <person name="Jimenez-Gonzalez A."/>
            <person name="Astvaldsson A."/>
            <person name="Andersson J.O."/>
            <person name="Svard S.G."/>
        </authorList>
    </citation>
    <scope>NUCLEOTIDE SEQUENCE</scope>
    <source>
        <strain evidence="2">ATCC 50377</strain>
    </source>
</reference>
<protein>
    <submittedName>
        <fullName evidence="1">Uncharacterized protein</fullName>
    </submittedName>
</protein>
<accession>V6LFT7</accession>
<organism evidence="1">
    <name type="scientific">Spironucleus salmonicida</name>
    <dbReference type="NCBI Taxonomy" id="348837"/>
    <lineage>
        <taxon>Eukaryota</taxon>
        <taxon>Metamonada</taxon>
        <taxon>Diplomonadida</taxon>
        <taxon>Hexamitidae</taxon>
        <taxon>Hexamitinae</taxon>
        <taxon>Spironucleus</taxon>
    </lineage>
</organism>